<dbReference type="InParanoid" id="A0A7E5WCV5"/>
<dbReference type="GeneID" id="113501507"/>
<keyword evidence="2" id="KW-1185">Reference proteome</keyword>
<dbReference type="KEGG" id="tnl:113501507"/>
<dbReference type="AlphaFoldDB" id="A0A7E5WCV5"/>
<sequence length="123" mass="13646">MFATSALFVLASTATLLVLADAKQYCNSAIIGDFEEEKTEEFTSEKIIAPGQAFIQIKERCNGPFAIPAYMQVTACDDDRFPQVYLRPVEGEVHRFGNTLSKATVTINYSCILNTNSGEFEYV</sequence>
<dbReference type="OrthoDB" id="7369567at2759"/>
<protein>
    <submittedName>
        <fullName evidence="3">Uncharacterized protein LOC113501507</fullName>
    </submittedName>
</protein>
<feature type="signal peptide" evidence="1">
    <location>
        <begin position="1"/>
        <end position="22"/>
    </location>
</feature>
<reference evidence="3" key="1">
    <citation type="submission" date="2025-08" db="UniProtKB">
        <authorList>
            <consortium name="RefSeq"/>
        </authorList>
    </citation>
    <scope>IDENTIFICATION</scope>
</reference>
<evidence type="ECO:0000313" key="2">
    <source>
        <dbReference type="Proteomes" id="UP000322000"/>
    </source>
</evidence>
<accession>A0A7E5WCV5</accession>
<feature type="chain" id="PRO_5028841804" evidence="1">
    <location>
        <begin position="23"/>
        <end position="123"/>
    </location>
</feature>
<evidence type="ECO:0000256" key="1">
    <source>
        <dbReference type="SAM" id="SignalP"/>
    </source>
</evidence>
<gene>
    <name evidence="3" type="primary">LOC113501507</name>
</gene>
<evidence type="ECO:0000313" key="3">
    <source>
        <dbReference type="RefSeq" id="XP_026738484.1"/>
    </source>
</evidence>
<name>A0A7E5WCV5_TRINI</name>
<proteinExistence type="predicted"/>
<organism evidence="2 3">
    <name type="scientific">Trichoplusia ni</name>
    <name type="common">Cabbage looper</name>
    <dbReference type="NCBI Taxonomy" id="7111"/>
    <lineage>
        <taxon>Eukaryota</taxon>
        <taxon>Metazoa</taxon>
        <taxon>Ecdysozoa</taxon>
        <taxon>Arthropoda</taxon>
        <taxon>Hexapoda</taxon>
        <taxon>Insecta</taxon>
        <taxon>Pterygota</taxon>
        <taxon>Neoptera</taxon>
        <taxon>Endopterygota</taxon>
        <taxon>Lepidoptera</taxon>
        <taxon>Glossata</taxon>
        <taxon>Ditrysia</taxon>
        <taxon>Noctuoidea</taxon>
        <taxon>Noctuidae</taxon>
        <taxon>Plusiinae</taxon>
        <taxon>Trichoplusia</taxon>
    </lineage>
</organism>
<dbReference type="Proteomes" id="UP000322000">
    <property type="component" value="Chromosome 15"/>
</dbReference>
<keyword evidence="1" id="KW-0732">Signal</keyword>
<dbReference type="RefSeq" id="XP_026738484.1">
    <property type="nucleotide sequence ID" value="XM_026882683.1"/>
</dbReference>